<feature type="region of interest" description="Disordered" evidence="1">
    <location>
        <begin position="1"/>
        <end position="46"/>
    </location>
</feature>
<evidence type="ECO:0000313" key="2">
    <source>
        <dbReference type="EMBL" id="GMF20171.1"/>
    </source>
</evidence>
<name>A0A9W6WWI2_9STRA</name>
<organism evidence="2 3">
    <name type="scientific">Phytophthora lilii</name>
    <dbReference type="NCBI Taxonomy" id="2077276"/>
    <lineage>
        <taxon>Eukaryota</taxon>
        <taxon>Sar</taxon>
        <taxon>Stramenopiles</taxon>
        <taxon>Oomycota</taxon>
        <taxon>Peronosporomycetes</taxon>
        <taxon>Peronosporales</taxon>
        <taxon>Peronosporaceae</taxon>
        <taxon>Phytophthora</taxon>
    </lineage>
</organism>
<reference evidence="2" key="1">
    <citation type="submission" date="2023-04" db="EMBL/GenBank/DDBJ databases">
        <title>Phytophthora lilii NBRC 32176.</title>
        <authorList>
            <person name="Ichikawa N."/>
            <person name="Sato H."/>
            <person name="Tonouchi N."/>
        </authorList>
    </citation>
    <scope>NUCLEOTIDE SEQUENCE</scope>
    <source>
        <strain evidence="2">NBRC 32176</strain>
    </source>
</reference>
<sequence length="185" mass="21592">MLDGAERDPACDSGEHEDLHLLEPVSTPTNAHRSKTRHVATTPKKLKHSKKKTLKIQVRELQATVNQLQAQVNEAAAKIHLIMQLVGKYVEQQKEREKLRRREDDQHQSFGDQELEMSVEEQQRHLQKQIKREYEQHLLHCEFITCNDCWSNSAWRTSGFCSNRAQSRNNPRNQVFSVLITILFL</sequence>
<proteinExistence type="predicted"/>
<dbReference type="EMBL" id="BSXW01000367">
    <property type="protein sequence ID" value="GMF20171.1"/>
    <property type="molecule type" value="Genomic_DNA"/>
</dbReference>
<dbReference type="OrthoDB" id="129926at2759"/>
<evidence type="ECO:0000313" key="3">
    <source>
        <dbReference type="Proteomes" id="UP001165083"/>
    </source>
</evidence>
<dbReference type="AlphaFoldDB" id="A0A9W6WWI2"/>
<feature type="compositionally biased region" description="Basic and acidic residues" evidence="1">
    <location>
        <begin position="1"/>
        <end position="21"/>
    </location>
</feature>
<keyword evidence="3" id="KW-1185">Reference proteome</keyword>
<comment type="caution">
    <text evidence="2">The sequence shown here is derived from an EMBL/GenBank/DDBJ whole genome shotgun (WGS) entry which is preliminary data.</text>
</comment>
<feature type="compositionally biased region" description="Basic residues" evidence="1">
    <location>
        <begin position="32"/>
        <end position="46"/>
    </location>
</feature>
<gene>
    <name evidence="2" type="ORF">Plil01_000780700</name>
</gene>
<feature type="compositionally biased region" description="Basic and acidic residues" evidence="1">
    <location>
        <begin position="97"/>
        <end position="107"/>
    </location>
</feature>
<protein>
    <submittedName>
        <fullName evidence="2">Unnamed protein product</fullName>
    </submittedName>
</protein>
<accession>A0A9W6WWI2</accession>
<dbReference type="Proteomes" id="UP001165083">
    <property type="component" value="Unassembled WGS sequence"/>
</dbReference>
<feature type="region of interest" description="Disordered" evidence="1">
    <location>
        <begin position="97"/>
        <end position="118"/>
    </location>
</feature>
<evidence type="ECO:0000256" key="1">
    <source>
        <dbReference type="SAM" id="MobiDB-lite"/>
    </source>
</evidence>